<keyword evidence="9 10" id="KW-0472">Membrane</keyword>
<proteinExistence type="predicted"/>
<evidence type="ECO:0000256" key="10">
    <source>
        <dbReference type="SAM" id="Phobius"/>
    </source>
</evidence>
<dbReference type="OrthoDB" id="9815202at2"/>
<evidence type="ECO:0000313" key="13">
    <source>
        <dbReference type="Proteomes" id="UP000022447"/>
    </source>
</evidence>
<comment type="subcellular location">
    <subcellularLocation>
        <location evidence="2">Membrane</location>
    </subcellularLocation>
</comment>
<dbReference type="SMART" id="SM00387">
    <property type="entry name" value="HATPase_c"/>
    <property type="match status" value="1"/>
</dbReference>
<dbReference type="EC" id="2.7.13.3" evidence="3"/>
<dbReference type="GO" id="GO:0005886">
    <property type="term" value="C:plasma membrane"/>
    <property type="evidence" value="ECO:0007669"/>
    <property type="project" value="TreeGrafter"/>
</dbReference>
<evidence type="ECO:0000256" key="3">
    <source>
        <dbReference type="ARBA" id="ARBA00012438"/>
    </source>
</evidence>
<evidence type="ECO:0000313" key="12">
    <source>
        <dbReference type="EMBL" id="ETX13737.1"/>
    </source>
</evidence>
<keyword evidence="8 10" id="KW-1133">Transmembrane helix</keyword>
<evidence type="ECO:0000256" key="2">
    <source>
        <dbReference type="ARBA" id="ARBA00004370"/>
    </source>
</evidence>
<dbReference type="Proteomes" id="UP000022447">
    <property type="component" value="Unassembled WGS sequence"/>
</dbReference>
<evidence type="ECO:0000256" key="8">
    <source>
        <dbReference type="ARBA" id="ARBA00022989"/>
    </source>
</evidence>
<evidence type="ECO:0000256" key="6">
    <source>
        <dbReference type="ARBA" id="ARBA00022692"/>
    </source>
</evidence>
<reference evidence="12 13" key="1">
    <citation type="submission" date="2014-01" db="EMBL/GenBank/DDBJ databases">
        <title>Roseivivax halodurans JCM 10272 Genome Sequencing.</title>
        <authorList>
            <person name="Lai Q."/>
            <person name="Li G."/>
            <person name="Shao Z."/>
        </authorList>
    </citation>
    <scope>NUCLEOTIDE SEQUENCE [LARGE SCALE GENOMIC DNA]</scope>
    <source>
        <strain evidence="12 13">JCM 10272</strain>
    </source>
</reference>
<dbReference type="STRING" id="1449350.OCH239_07145"/>
<keyword evidence="6 10" id="KW-0812">Transmembrane</keyword>
<feature type="domain" description="Histidine kinase" evidence="11">
    <location>
        <begin position="234"/>
        <end position="429"/>
    </location>
</feature>
<dbReference type="RefSeq" id="WP_051489513.1">
    <property type="nucleotide sequence ID" value="NZ_JALZ01000019.1"/>
</dbReference>
<dbReference type="GO" id="GO:0000160">
    <property type="term" value="P:phosphorelay signal transduction system"/>
    <property type="evidence" value="ECO:0007669"/>
    <property type="project" value="TreeGrafter"/>
</dbReference>
<dbReference type="PANTHER" id="PTHR45436:SF5">
    <property type="entry name" value="SENSOR HISTIDINE KINASE TRCS"/>
    <property type="match status" value="1"/>
</dbReference>
<accession>X7ECQ8</accession>
<name>X7ECQ8_9RHOB</name>
<dbReference type="eggNOG" id="COG0642">
    <property type="taxonomic scope" value="Bacteria"/>
</dbReference>
<evidence type="ECO:0000256" key="5">
    <source>
        <dbReference type="ARBA" id="ARBA00022679"/>
    </source>
</evidence>
<dbReference type="EMBL" id="JALZ01000019">
    <property type="protein sequence ID" value="ETX13737.1"/>
    <property type="molecule type" value="Genomic_DNA"/>
</dbReference>
<dbReference type="AlphaFoldDB" id="X7ECQ8"/>
<keyword evidence="13" id="KW-1185">Reference proteome</keyword>
<evidence type="ECO:0000256" key="1">
    <source>
        <dbReference type="ARBA" id="ARBA00000085"/>
    </source>
</evidence>
<dbReference type="InterPro" id="IPR004358">
    <property type="entry name" value="Sig_transdc_His_kin-like_C"/>
</dbReference>
<evidence type="ECO:0000256" key="7">
    <source>
        <dbReference type="ARBA" id="ARBA00022777"/>
    </source>
</evidence>
<dbReference type="Gene3D" id="3.30.565.10">
    <property type="entry name" value="Histidine kinase-like ATPase, C-terminal domain"/>
    <property type="match status" value="1"/>
</dbReference>
<dbReference type="GO" id="GO:0004673">
    <property type="term" value="F:protein histidine kinase activity"/>
    <property type="evidence" value="ECO:0007669"/>
    <property type="project" value="UniProtKB-EC"/>
</dbReference>
<feature type="transmembrane region" description="Helical" evidence="10">
    <location>
        <begin position="155"/>
        <end position="178"/>
    </location>
</feature>
<protein>
    <recommendedName>
        <fullName evidence="3">histidine kinase</fullName>
        <ecNumber evidence="3">2.7.13.3</ecNumber>
    </recommendedName>
</protein>
<keyword evidence="7" id="KW-0418">Kinase</keyword>
<evidence type="ECO:0000259" key="11">
    <source>
        <dbReference type="PROSITE" id="PS50109"/>
    </source>
</evidence>
<dbReference type="PROSITE" id="PS50109">
    <property type="entry name" value="HIS_KIN"/>
    <property type="match status" value="1"/>
</dbReference>
<evidence type="ECO:0000256" key="4">
    <source>
        <dbReference type="ARBA" id="ARBA00022553"/>
    </source>
</evidence>
<evidence type="ECO:0000256" key="9">
    <source>
        <dbReference type="ARBA" id="ARBA00023136"/>
    </source>
</evidence>
<dbReference type="Pfam" id="PF02518">
    <property type="entry name" value="HATPase_c"/>
    <property type="match status" value="1"/>
</dbReference>
<dbReference type="SUPFAM" id="SSF55874">
    <property type="entry name" value="ATPase domain of HSP90 chaperone/DNA topoisomerase II/histidine kinase"/>
    <property type="match status" value="1"/>
</dbReference>
<dbReference type="InterPro" id="IPR050428">
    <property type="entry name" value="TCS_sensor_his_kinase"/>
</dbReference>
<gene>
    <name evidence="12" type="ORF">OCH239_07145</name>
</gene>
<keyword evidence="4" id="KW-0597">Phosphoprotein</keyword>
<dbReference type="InterPro" id="IPR036890">
    <property type="entry name" value="HATPase_C_sf"/>
</dbReference>
<organism evidence="12 13">
    <name type="scientific">Roseivivax halodurans JCM 10272</name>
    <dbReference type="NCBI Taxonomy" id="1449350"/>
    <lineage>
        <taxon>Bacteria</taxon>
        <taxon>Pseudomonadati</taxon>
        <taxon>Pseudomonadota</taxon>
        <taxon>Alphaproteobacteria</taxon>
        <taxon>Rhodobacterales</taxon>
        <taxon>Roseobacteraceae</taxon>
        <taxon>Roseivivax</taxon>
    </lineage>
</organism>
<dbReference type="InterPro" id="IPR005467">
    <property type="entry name" value="His_kinase_dom"/>
</dbReference>
<dbReference type="InterPro" id="IPR003594">
    <property type="entry name" value="HATPase_dom"/>
</dbReference>
<comment type="caution">
    <text evidence="12">The sequence shown here is derived from an EMBL/GenBank/DDBJ whole genome shotgun (WGS) entry which is preliminary data.</text>
</comment>
<dbReference type="PANTHER" id="PTHR45436">
    <property type="entry name" value="SENSOR HISTIDINE KINASE YKOH"/>
    <property type="match status" value="1"/>
</dbReference>
<dbReference type="PRINTS" id="PR00344">
    <property type="entry name" value="BCTRLSENSOR"/>
</dbReference>
<sequence>MRRSLAGRFFVLSALWIGATLIGAWLVIGGGLDRFVTERFRAEKRATSDAIVASLEARADGTGAVLGVPILDPRYERPLSGWYWQVTGPGETRIASTSLFRETLVPPYEAGPDGQALVAMAREVTIPGVDGALTVVVTAPAGELAATRAEIRTPLFWSLAALGAGLAALALLQGRLALGGFAHIRRGIGEIRSGAADRVPRRGLSEIDAPIDEINALLEANRATLTRTRDHVGNLAHALKTPLAALLNKAPEGSEETAIARRMDRLIGYHLRRARGAGRANLLGARSSVVEVAEDIVTVLRGAARERGVSVGVDCPEDLHFAGDREDLEEILGNLVENAIAWARTRVDVTAEAEGGEMVVRVSDDGPGIPEESHAHVLARGARLDESVNGTGLGLGIVADLVALNQGTLVFARSRDGGLLVSVTLPQAASGTHPRLGTTTRMTSQ</sequence>
<keyword evidence="5" id="KW-0808">Transferase</keyword>
<comment type="catalytic activity">
    <reaction evidence="1">
        <text>ATP + protein L-histidine = ADP + protein N-phospho-L-histidine.</text>
        <dbReference type="EC" id="2.7.13.3"/>
    </reaction>
</comment>